<feature type="compositionally biased region" description="Acidic residues" evidence="1">
    <location>
        <begin position="248"/>
        <end position="272"/>
    </location>
</feature>
<protein>
    <submittedName>
        <fullName evidence="2">Uncharacterized protein</fullName>
    </submittedName>
</protein>
<dbReference type="EMBL" id="CP058910">
    <property type="protein sequence ID" value="QLH76441.1"/>
    <property type="molecule type" value="Genomic_DNA"/>
</dbReference>
<evidence type="ECO:0000313" key="2">
    <source>
        <dbReference type="EMBL" id="QLH76441.1"/>
    </source>
</evidence>
<dbReference type="RefSeq" id="WP_179910381.1">
    <property type="nucleotide sequence ID" value="NZ_CP058910.1"/>
</dbReference>
<keyword evidence="3" id="KW-1185">Reference proteome</keyword>
<dbReference type="GeneID" id="56076917"/>
<feature type="region of interest" description="Disordered" evidence="1">
    <location>
        <begin position="215"/>
        <end position="278"/>
    </location>
</feature>
<dbReference type="KEGG" id="hrr:HZS55_03600"/>
<accession>A0A7D5P153</accession>
<feature type="compositionally biased region" description="Acidic residues" evidence="1">
    <location>
        <begin position="219"/>
        <end position="237"/>
    </location>
</feature>
<gene>
    <name evidence="2" type="ORF">HZS55_03600</name>
</gene>
<sequence length="278" mass="30432">MSDSRERAILASTRDGERIVRLDGALDPETVALGGACGAVLREAFHLVKWDGVGNVADETVPRSDLIAGVRGEAYGPAEVDSEAQATALVDCFVDAGVWTDEGFRVGLFESLEPSDDPGADELTKWIALAEVAIERHESAIAELEEIEGTVRADPSSELARHVDGEALQLRSENLDRTREILETKRRQAEHIYKYREETDAEKATEIATDLRTIVTSDAETEDDRTADDPGENEPESTIEVAERMLDDTEDIDVEDMCATSDDDSTDDDGLGDLEYNN</sequence>
<organism evidence="2 3">
    <name type="scientific">Halosimplex rubrum</name>
    <dbReference type="NCBI Taxonomy" id="869889"/>
    <lineage>
        <taxon>Archaea</taxon>
        <taxon>Methanobacteriati</taxon>
        <taxon>Methanobacteriota</taxon>
        <taxon>Stenosarchaea group</taxon>
        <taxon>Halobacteria</taxon>
        <taxon>Halobacteriales</taxon>
        <taxon>Haloarculaceae</taxon>
        <taxon>Halosimplex</taxon>
    </lineage>
</organism>
<proteinExistence type="predicted"/>
<evidence type="ECO:0000313" key="3">
    <source>
        <dbReference type="Proteomes" id="UP000509667"/>
    </source>
</evidence>
<name>A0A7D5P153_9EURY</name>
<dbReference type="Proteomes" id="UP000509667">
    <property type="component" value="Chromosome"/>
</dbReference>
<dbReference type="AlphaFoldDB" id="A0A7D5P153"/>
<reference evidence="2 3" key="1">
    <citation type="submission" date="2020-07" db="EMBL/GenBank/DDBJ databases">
        <title>Halosimplex pelagicum sp. nov. and Halosimplex rubrum sp. nov., isolated from salted brown alga Laminaria, and emended description of the genus Halosimplex.</title>
        <authorList>
            <person name="Cui H."/>
        </authorList>
    </citation>
    <scope>NUCLEOTIDE SEQUENCE [LARGE SCALE GENOMIC DNA]</scope>
    <source>
        <strain evidence="2 3">R27</strain>
    </source>
</reference>
<evidence type="ECO:0000256" key="1">
    <source>
        <dbReference type="SAM" id="MobiDB-lite"/>
    </source>
</evidence>